<evidence type="ECO:0000256" key="1">
    <source>
        <dbReference type="ARBA" id="ARBA00004167"/>
    </source>
</evidence>
<comment type="caution">
    <text evidence="8">The sequence shown here is derived from an EMBL/GenBank/DDBJ whole genome shotgun (WGS) entry which is preliminary data.</text>
</comment>
<comment type="subcellular location">
    <subcellularLocation>
        <location evidence="1">Membrane</location>
        <topology evidence="1">Single-pass membrane protein</topology>
    </subcellularLocation>
</comment>
<proteinExistence type="predicted"/>
<dbReference type="InterPro" id="IPR015919">
    <property type="entry name" value="Cadherin-like_sf"/>
</dbReference>
<dbReference type="Proteomes" id="UP001186944">
    <property type="component" value="Unassembled WGS sequence"/>
</dbReference>
<keyword evidence="3" id="KW-1133">Transmembrane helix</keyword>
<gene>
    <name evidence="8" type="ORF">FSP39_007698</name>
</gene>
<name>A0AA88XQG0_PINIB</name>
<dbReference type="GO" id="GO:0015074">
    <property type="term" value="P:DNA integration"/>
    <property type="evidence" value="ECO:0007669"/>
    <property type="project" value="InterPro"/>
</dbReference>
<feature type="domain" description="Cadherin" evidence="7">
    <location>
        <begin position="1"/>
        <end position="105"/>
    </location>
</feature>
<dbReference type="GO" id="GO:0003677">
    <property type="term" value="F:DNA binding"/>
    <property type="evidence" value="ECO:0007669"/>
    <property type="project" value="InterPro"/>
</dbReference>
<dbReference type="SUPFAM" id="SSF56349">
    <property type="entry name" value="DNA breaking-rejoining enzymes"/>
    <property type="match status" value="1"/>
</dbReference>
<dbReference type="Gene3D" id="2.60.40.60">
    <property type="entry name" value="Cadherins"/>
    <property type="match status" value="1"/>
</dbReference>
<evidence type="ECO:0000256" key="3">
    <source>
        <dbReference type="ARBA" id="ARBA00022989"/>
    </source>
</evidence>
<reference evidence="8" key="1">
    <citation type="submission" date="2019-08" db="EMBL/GenBank/DDBJ databases">
        <title>The improved chromosome-level genome for the pearl oyster Pinctada fucata martensii using PacBio sequencing and Hi-C.</title>
        <authorList>
            <person name="Zheng Z."/>
        </authorList>
    </citation>
    <scope>NUCLEOTIDE SEQUENCE</scope>
    <source>
        <strain evidence="8">ZZ-2019</strain>
        <tissue evidence="8">Adductor muscle</tissue>
    </source>
</reference>
<dbReference type="GO" id="GO:0007156">
    <property type="term" value="P:homophilic cell adhesion via plasma membrane adhesion molecules"/>
    <property type="evidence" value="ECO:0007669"/>
    <property type="project" value="InterPro"/>
</dbReference>
<dbReference type="InterPro" id="IPR002126">
    <property type="entry name" value="Cadherin-like_dom"/>
</dbReference>
<evidence type="ECO:0000259" key="7">
    <source>
        <dbReference type="PROSITE" id="PS50268"/>
    </source>
</evidence>
<dbReference type="PROSITE" id="PS50268">
    <property type="entry name" value="CADHERIN_2"/>
    <property type="match status" value="1"/>
</dbReference>
<dbReference type="Gene3D" id="1.10.443.10">
    <property type="entry name" value="Intergrase catalytic core"/>
    <property type="match status" value="1"/>
</dbReference>
<dbReference type="GO" id="GO:0005509">
    <property type="term" value="F:calcium ion binding"/>
    <property type="evidence" value="ECO:0007669"/>
    <property type="project" value="UniProtKB-UniRule"/>
</dbReference>
<dbReference type="GO" id="GO:0005886">
    <property type="term" value="C:plasma membrane"/>
    <property type="evidence" value="ECO:0007669"/>
    <property type="project" value="TreeGrafter"/>
</dbReference>
<dbReference type="CDD" id="cd11304">
    <property type="entry name" value="Cadherin_repeat"/>
    <property type="match status" value="1"/>
</dbReference>
<dbReference type="InterPro" id="IPR050174">
    <property type="entry name" value="Protocadherin/Cadherin-CA"/>
</dbReference>
<keyword evidence="2" id="KW-0812">Transmembrane</keyword>
<keyword evidence="4" id="KW-0233">DNA recombination</keyword>
<evidence type="ECO:0000256" key="5">
    <source>
        <dbReference type="ARBA" id="ARBA00023180"/>
    </source>
</evidence>
<dbReference type="PANTHER" id="PTHR24028">
    <property type="entry name" value="CADHERIN-87A"/>
    <property type="match status" value="1"/>
</dbReference>
<evidence type="ECO:0000313" key="8">
    <source>
        <dbReference type="EMBL" id="KAK3089930.1"/>
    </source>
</evidence>
<sequence length="359" mass="39790">MTAFDEDTGDLGKITYSLSGSGDSITKFTIDPKTGDIKVAGPLVNNTSIDFGKTTADIAMELENNFTRRYRFDVIASDSDKKERRQTVIPIEVHVLDENVNAPFVFYPQPNSKYPVTISENFPTKQMVFDVEDVNNNGPVFSKSNYGYSVSEGLTGTLPGLWASDISNLLVQEIKELPDQSGFAFKHTYSKTLRGGDGKNNTFAIKRCEDKLICPIRAVEKYVQWSSKWGVNLTNGFLFRLVSENGIVLEDAVTYSAIYERLKYYLQILGIDEGETPHSLRAGCAVTLAISKENTAKDIMSHIGWSSLKMANYYSRASQLKDACNVAEELAKRNIEDAAEIYAEFGSTENLSNAFGSGQ</sequence>
<dbReference type="AlphaFoldDB" id="A0AA88XQG0"/>
<dbReference type="GO" id="GO:0006310">
    <property type="term" value="P:DNA recombination"/>
    <property type="evidence" value="ECO:0007669"/>
    <property type="project" value="UniProtKB-KW"/>
</dbReference>
<evidence type="ECO:0000256" key="6">
    <source>
        <dbReference type="PROSITE-ProRule" id="PRU00043"/>
    </source>
</evidence>
<evidence type="ECO:0000313" key="9">
    <source>
        <dbReference type="Proteomes" id="UP001186944"/>
    </source>
</evidence>
<keyword evidence="5" id="KW-0325">Glycoprotein</keyword>
<dbReference type="PRINTS" id="PR00205">
    <property type="entry name" value="CADHERIN"/>
</dbReference>
<protein>
    <recommendedName>
        <fullName evidence="7">Cadherin domain-containing protein</fullName>
    </recommendedName>
</protein>
<organism evidence="8 9">
    <name type="scientific">Pinctada imbricata</name>
    <name type="common">Atlantic pearl-oyster</name>
    <name type="synonym">Pinctada martensii</name>
    <dbReference type="NCBI Taxonomy" id="66713"/>
    <lineage>
        <taxon>Eukaryota</taxon>
        <taxon>Metazoa</taxon>
        <taxon>Spiralia</taxon>
        <taxon>Lophotrochozoa</taxon>
        <taxon>Mollusca</taxon>
        <taxon>Bivalvia</taxon>
        <taxon>Autobranchia</taxon>
        <taxon>Pteriomorphia</taxon>
        <taxon>Pterioida</taxon>
        <taxon>Pterioidea</taxon>
        <taxon>Pteriidae</taxon>
        <taxon>Pinctada</taxon>
    </lineage>
</organism>
<keyword evidence="3" id="KW-0472">Membrane</keyword>
<dbReference type="InterPro" id="IPR011010">
    <property type="entry name" value="DNA_brk_join_enz"/>
</dbReference>
<keyword evidence="9" id="KW-1185">Reference proteome</keyword>
<dbReference type="PANTHER" id="PTHR24028:SF263">
    <property type="entry name" value="CADHERIN-RELATED FAMILY MEMBER 1"/>
    <property type="match status" value="1"/>
</dbReference>
<dbReference type="Pfam" id="PF00028">
    <property type="entry name" value="Cadherin"/>
    <property type="match status" value="1"/>
</dbReference>
<dbReference type="SUPFAM" id="SSF49313">
    <property type="entry name" value="Cadherin-like"/>
    <property type="match status" value="1"/>
</dbReference>
<dbReference type="EMBL" id="VSWD01000010">
    <property type="protein sequence ID" value="KAK3089930.1"/>
    <property type="molecule type" value="Genomic_DNA"/>
</dbReference>
<evidence type="ECO:0000256" key="2">
    <source>
        <dbReference type="ARBA" id="ARBA00022692"/>
    </source>
</evidence>
<evidence type="ECO:0000256" key="4">
    <source>
        <dbReference type="ARBA" id="ARBA00023172"/>
    </source>
</evidence>
<dbReference type="InterPro" id="IPR013762">
    <property type="entry name" value="Integrase-like_cat_sf"/>
</dbReference>
<accession>A0AA88XQG0</accession>
<dbReference type="SMART" id="SM00112">
    <property type="entry name" value="CA"/>
    <property type="match status" value="1"/>
</dbReference>
<keyword evidence="6" id="KW-0106">Calcium</keyword>